<feature type="transmembrane region" description="Helical" evidence="23">
    <location>
        <begin position="343"/>
        <end position="365"/>
    </location>
</feature>
<dbReference type="Pfam" id="PF00403">
    <property type="entry name" value="HMA"/>
    <property type="match status" value="1"/>
</dbReference>
<evidence type="ECO:0000256" key="20">
    <source>
        <dbReference type="ARBA" id="ARBA00029719"/>
    </source>
</evidence>
<dbReference type="EMBL" id="MFSS01000085">
    <property type="protein sequence ID" value="OGI42619.1"/>
    <property type="molecule type" value="Genomic_DNA"/>
</dbReference>
<keyword evidence="18" id="KW-0406">Ion transport</keyword>
<keyword evidence="19 23" id="KW-0472">Membrane</keyword>
<dbReference type="GO" id="GO:0043682">
    <property type="term" value="F:P-type divalent copper transporter activity"/>
    <property type="evidence" value="ECO:0007669"/>
    <property type="project" value="TreeGrafter"/>
</dbReference>
<keyword evidence="8 23" id="KW-0812">Transmembrane</keyword>
<evidence type="ECO:0000256" key="19">
    <source>
        <dbReference type="ARBA" id="ARBA00023136"/>
    </source>
</evidence>
<dbReference type="InterPro" id="IPR023298">
    <property type="entry name" value="ATPase_P-typ_TM_dom_sf"/>
</dbReference>
<comment type="catalytic activity">
    <reaction evidence="22">
        <text>Cu(+)(in) + ATP + H2O = Cu(+)(out) + ADP + phosphate + H(+)</text>
        <dbReference type="Rhea" id="RHEA:25792"/>
        <dbReference type="ChEBI" id="CHEBI:15377"/>
        <dbReference type="ChEBI" id="CHEBI:15378"/>
        <dbReference type="ChEBI" id="CHEBI:30616"/>
        <dbReference type="ChEBI" id="CHEBI:43474"/>
        <dbReference type="ChEBI" id="CHEBI:49552"/>
        <dbReference type="ChEBI" id="CHEBI:456216"/>
        <dbReference type="EC" id="7.2.2.8"/>
    </reaction>
</comment>
<dbReference type="InterPro" id="IPR006121">
    <property type="entry name" value="HMA_dom"/>
</dbReference>
<evidence type="ECO:0000313" key="25">
    <source>
        <dbReference type="EMBL" id="OGI42619.1"/>
    </source>
</evidence>
<dbReference type="GO" id="GO:0016887">
    <property type="term" value="F:ATP hydrolysis activity"/>
    <property type="evidence" value="ECO:0007669"/>
    <property type="project" value="InterPro"/>
</dbReference>
<evidence type="ECO:0000256" key="12">
    <source>
        <dbReference type="ARBA" id="ARBA00022796"/>
    </source>
</evidence>
<feature type="transmembrane region" description="Helical" evidence="23">
    <location>
        <begin position="123"/>
        <end position="141"/>
    </location>
</feature>
<comment type="caution">
    <text evidence="25">The sequence shown here is derived from an EMBL/GenBank/DDBJ whole genome shotgun (WGS) entry which is preliminary data.</text>
</comment>
<keyword evidence="9 23" id="KW-0479">Metal-binding</keyword>
<dbReference type="Pfam" id="PF00702">
    <property type="entry name" value="Hydrolase"/>
    <property type="match status" value="1"/>
</dbReference>
<dbReference type="SUPFAM" id="SSF56784">
    <property type="entry name" value="HAD-like"/>
    <property type="match status" value="1"/>
</dbReference>
<dbReference type="PROSITE" id="PS00154">
    <property type="entry name" value="ATPASE_E1_E2"/>
    <property type="match status" value="1"/>
</dbReference>
<gene>
    <name evidence="25" type="ORF">A2150_07490</name>
</gene>
<evidence type="ECO:0000256" key="15">
    <source>
        <dbReference type="ARBA" id="ARBA00022967"/>
    </source>
</evidence>
<dbReference type="EC" id="7.2.2.8" evidence="3"/>
<dbReference type="NCBIfam" id="TIGR01494">
    <property type="entry name" value="ATPase_P-type"/>
    <property type="match status" value="1"/>
</dbReference>
<sequence length="760" mass="79464">MTELSDTRRLSISGMSCAGCVATVENALKGVPGVEEASANFVEHTATVHGAAATAALIAAVAQAGYGAAELRGVEDESGKEAAEFAHYRRLMRKFTVAALIGVPLMILEPFGLMPHLDAPGAFPFWLAVGGASLFVLAYAGGHFFTDAWKAFRGHNANMDTLIALGTGAAWVYSMLVVLFPAIVPSAARHAYFEAAAIIIALINLGQALEMRARGKTSEAIKRLIGLQPKTARVMREGKEMDIPIAEVGLDDSVRVRPGEKIPVDGEIVDGHSTIDESMLTGEPMPVEKRVGDPVVGGTINKSGSFLFKATRIGADTALARIIELVRRAQNSKPAIGRLADKISAVFVPAVLIVAVLTFLAWFNLGPEPRAAYLLVTTMTVLIIACPCALGLATPISIMVGVGKAAEYGILIRNGEALQRAGKLTAVVLDKTGTVTAGRPTVTALLPEPGWDETGLLQLAASLEAGSEHPLALAIVEAAKEKGVQPQACEGFEAVAGHGVRGKIAGREALLGNDKLMKKYNIALGELPARAAELAGRAQTPMYLALDGQAAGIVAVADPIKDDSRAAIARMHALGLKVILLTGDNRATAEAVAGQVGIDEVLAEVLPEDKVRQIEALQARGEVVAMVGDGINDAPALARADVGYAIGTGTDVAIEAGDVTLMRGSLHGVPDAIAISRATVRNIKQNLFGAFVYNVVGIPIAAGALWPFTGLLLNPMIAGAAMAMSSVTVVSNANRLRWFKPPRTAQYGRESHATTMEGGR</sequence>
<evidence type="ECO:0000256" key="3">
    <source>
        <dbReference type="ARBA" id="ARBA00012517"/>
    </source>
</evidence>
<keyword evidence="5" id="KW-0813">Transport</keyword>
<dbReference type="NCBIfam" id="TIGR01525">
    <property type="entry name" value="ATPase-IB_hvy"/>
    <property type="match status" value="1"/>
</dbReference>
<evidence type="ECO:0000256" key="17">
    <source>
        <dbReference type="ARBA" id="ARBA00023008"/>
    </source>
</evidence>
<evidence type="ECO:0000256" key="18">
    <source>
        <dbReference type="ARBA" id="ARBA00023065"/>
    </source>
</evidence>
<dbReference type="PROSITE" id="PS01047">
    <property type="entry name" value="HMA_1"/>
    <property type="match status" value="1"/>
</dbReference>
<dbReference type="InterPro" id="IPR036163">
    <property type="entry name" value="HMA_dom_sf"/>
</dbReference>
<evidence type="ECO:0000256" key="10">
    <source>
        <dbReference type="ARBA" id="ARBA00022737"/>
    </source>
</evidence>
<dbReference type="GO" id="GO:0005524">
    <property type="term" value="F:ATP binding"/>
    <property type="evidence" value="ECO:0007669"/>
    <property type="project" value="UniProtKB-UniRule"/>
</dbReference>
<protein>
    <recommendedName>
        <fullName evidence="4">Copper-exporting P-type ATPase</fullName>
        <ecNumber evidence="3">7.2.2.8</ecNumber>
    </recommendedName>
    <alternativeName>
        <fullName evidence="20">Copper-exporting P-type ATPase A</fullName>
    </alternativeName>
    <alternativeName>
        <fullName evidence="21">Cu(+)-exporting ATPase</fullName>
    </alternativeName>
</protein>
<comment type="similarity">
    <text evidence="2 23">Belongs to the cation transport ATPase (P-type) (TC 3.A.3) family. Type IB subfamily.</text>
</comment>
<dbReference type="NCBIfam" id="TIGR01511">
    <property type="entry name" value="ATPase-IB1_Cu"/>
    <property type="match status" value="1"/>
</dbReference>
<comment type="subcellular location">
    <subcellularLocation>
        <location evidence="1">Cell membrane</location>
        <topology evidence="1">Multi-pass membrane protein</topology>
    </subcellularLocation>
</comment>
<dbReference type="InterPro" id="IPR027256">
    <property type="entry name" value="P-typ_ATPase_IB"/>
</dbReference>
<evidence type="ECO:0000256" key="9">
    <source>
        <dbReference type="ARBA" id="ARBA00022723"/>
    </source>
</evidence>
<dbReference type="GO" id="GO:0060003">
    <property type="term" value="P:copper ion export"/>
    <property type="evidence" value="ECO:0007669"/>
    <property type="project" value="UniProtKB-ARBA"/>
</dbReference>
<dbReference type="SUPFAM" id="SSF81653">
    <property type="entry name" value="Calcium ATPase, transduction domain A"/>
    <property type="match status" value="1"/>
</dbReference>
<feature type="transmembrane region" description="Helical" evidence="23">
    <location>
        <begin position="190"/>
        <end position="209"/>
    </location>
</feature>
<dbReference type="GO" id="GO:0005507">
    <property type="term" value="F:copper ion binding"/>
    <property type="evidence" value="ECO:0007669"/>
    <property type="project" value="TreeGrafter"/>
</dbReference>
<dbReference type="CDD" id="cd02094">
    <property type="entry name" value="P-type_ATPase_Cu-like"/>
    <property type="match status" value="1"/>
</dbReference>
<dbReference type="GO" id="GO:0055070">
    <property type="term" value="P:copper ion homeostasis"/>
    <property type="evidence" value="ECO:0007669"/>
    <property type="project" value="TreeGrafter"/>
</dbReference>
<dbReference type="PANTHER" id="PTHR43520">
    <property type="entry name" value="ATP7, ISOFORM B"/>
    <property type="match status" value="1"/>
</dbReference>
<dbReference type="SFLD" id="SFLDG00002">
    <property type="entry name" value="C1.7:_P-type_atpase_like"/>
    <property type="match status" value="1"/>
</dbReference>
<name>A0A1F6TC14_9PROT</name>
<keyword evidence="6 23" id="KW-1003">Cell membrane</keyword>
<dbReference type="InterPro" id="IPR044492">
    <property type="entry name" value="P_typ_ATPase_HD_dom"/>
</dbReference>
<dbReference type="InterPro" id="IPR018303">
    <property type="entry name" value="ATPase_P-typ_P_site"/>
</dbReference>
<evidence type="ECO:0000256" key="11">
    <source>
        <dbReference type="ARBA" id="ARBA00022741"/>
    </source>
</evidence>
<evidence type="ECO:0000256" key="1">
    <source>
        <dbReference type="ARBA" id="ARBA00004651"/>
    </source>
</evidence>
<dbReference type="PROSITE" id="PS50846">
    <property type="entry name" value="HMA_2"/>
    <property type="match status" value="1"/>
</dbReference>
<dbReference type="PANTHER" id="PTHR43520:SF6">
    <property type="entry name" value="COPPER-EXPORTING P-TYPE ATPASE"/>
    <property type="match status" value="1"/>
</dbReference>
<evidence type="ECO:0000256" key="16">
    <source>
        <dbReference type="ARBA" id="ARBA00022989"/>
    </source>
</evidence>
<evidence type="ECO:0000256" key="21">
    <source>
        <dbReference type="ARBA" id="ARBA00033239"/>
    </source>
</evidence>
<dbReference type="Gene3D" id="3.40.1110.10">
    <property type="entry name" value="Calcium-transporting ATPase, cytoplasmic domain N"/>
    <property type="match status" value="1"/>
</dbReference>
<dbReference type="InterPro" id="IPR036412">
    <property type="entry name" value="HAD-like_sf"/>
</dbReference>
<evidence type="ECO:0000259" key="24">
    <source>
        <dbReference type="PROSITE" id="PS50846"/>
    </source>
</evidence>
<keyword evidence="7" id="KW-0597">Phosphoprotein</keyword>
<evidence type="ECO:0000256" key="13">
    <source>
        <dbReference type="ARBA" id="ARBA00022840"/>
    </source>
</evidence>
<dbReference type="InterPro" id="IPR001757">
    <property type="entry name" value="P_typ_ATPase"/>
</dbReference>
<dbReference type="InterPro" id="IPR023214">
    <property type="entry name" value="HAD_sf"/>
</dbReference>
<dbReference type="SUPFAM" id="SSF55008">
    <property type="entry name" value="HMA, heavy metal-associated domain"/>
    <property type="match status" value="1"/>
</dbReference>
<dbReference type="AlphaFoldDB" id="A0A1F6TC14"/>
<dbReference type="Gene3D" id="3.40.50.1000">
    <property type="entry name" value="HAD superfamily/HAD-like"/>
    <property type="match status" value="1"/>
</dbReference>
<dbReference type="InterPro" id="IPR059000">
    <property type="entry name" value="ATPase_P-type_domA"/>
</dbReference>
<evidence type="ECO:0000256" key="6">
    <source>
        <dbReference type="ARBA" id="ARBA00022475"/>
    </source>
</evidence>
<keyword evidence="10" id="KW-0677">Repeat</keyword>
<evidence type="ECO:0000256" key="4">
    <source>
        <dbReference type="ARBA" id="ARBA00015102"/>
    </source>
</evidence>
<keyword evidence="13 23" id="KW-0067">ATP-binding</keyword>
<feature type="domain" description="HMA" evidence="24">
    <location>
        <begin position="6"/>
        <end position="69"/>
    </location>
</feature>
<evidence type="ECO:0000256" key="8">
    <source>
        <dbReference type="ARBA" id="ARBA00022692"/>
    </source>
</evidence>
<feature type="transmembrane region" description="Helical" evidence="23">
    <location>
        <begin position="95"/>
        <end position="117"/>
    </location>
</feature>
<keyword evidence="16 23" id="KW-1133">Transmembrane helix</keyword>
<reference evidence="25 26" key="1">
    <citation type="journal article" date="2016" name="Nat. Commun.">
        <title>Thousands of microbial genomes shed light on interconnected biogeochemical processes in an aquifer system.</title>
        <authorList>
            <person name="Anantharaman K."/>
            <person name="Brown C.T."/>
            <person name="Hug L.A."/>
            <person name="Sharon I."/>
            <person name="Castelle C.J."/>
            <person name="Probst A.J."/>
            <person name="Thomas B.C."/>
            <person name="Singh A."/>
            <person name="Wilkins M.J."/>
            <person name="Karaoz U."/>
            <person name="Brodie E.L."/>
            <person name="Williams K.H."/>
            <person name="Hubbard S.S."/>
            <person name="Banfield J.F."/>
        </authorList>
    </citation>
    <scope>NUCLEOTIDE SEQUENCE [LARGE SCALE GENOMIC DNA]</scope>
</reference>
<dbReference type="InterPro" id="IPR017969">
    <property type="entry name" value="Heavy-metal-associated_CS"/>
</dbReference>
<evidence type="ECO:0000256" key="22">
    <source>
        <dbReference type="ARBA" id="ARBA00049289"/>
    </source>
</evidence>
<keyword evidence="11 23" id="KW-0547">Nucleotide-binding</keyword>
<keyword evidence="15" id="KW-1278">Translocase</keyword>
<feature type="transmembrane region" description="Helical" evidence="23">
    <location>
        <begin position="687"/>
        <end position="706"/>
    </location>
</feature>
<evidence type="ECO:0000256" key="14">
    <source>
        <dbReference type="ARBA" id="ARBA00022842"/>
    </source>
</evidence>
<keyword evidence="14" id="KW-0460">Magnesium</keyword>
<dbReference type="GO" id="GO:0005886">
    <property type="term" value="C:plasma membrane"/>
    <property type="evidence" value="ECO:0007669"/>
    <property type="project" value="UniProtKB-SubCell"/>
</dbReference>
<evidence type="ECO:0000256" key="7">
    <source>
        <dbReference type="ARBA" id="ARBA00022553"/>
    </source>
</evidence>
<accession>A0A1F6TC14</accession>
<keyword evidence="17" id="KW-0186">Copper</keyword>
<dbReference type="Pfam" id="PF00122">
    <property type="entry name" value="E1-E2_ATPase"/>
    <property type="match status" value="1"/>
</dbReference>
<evidence type="ECO:0000256" key="5">
    <source>
        <dbReference type="ARBA" id="ARBA00022448"/>
    </source>
</evidence>
<dbReference type="STRING" id="1817758.A2150_07490"/>
<dbReference type="PRINTS" id="PR00943">
    <property type="entry name" value="CUATPASE"/>
</dbReference>
<proteinExistence type="inferred from homology"/>
<organism evidence="25 26">
    <name type="scientific">Candidatus Muproteobacteria bacterium RBG_16_64_11</name>
    <dbReference type="NCBI Taxonomy" id="1817758"/>
    <lineage>
        <taxon>Bacteria</taxon>
        <taxon>Pseudomonadati</taxon>
        <taxon>Pseudomonadota</taxon>
        <taxon>Candidatus Muproteobacteria</taxon>
    </lineage>
</organism>
<evidence type="ECO:0000256" key="23">
    <source>
        <dbReference type="RuleBase" id="RU362081"/>
    </source>
</evidence>
<dbReference type="Proteomes" id="UP000177925">
    <property type="component" value="Unassembled WGS sequence"/>
</dbReference>
<dbReference type="GO" id="GO:0140581">
    <property type="term" value="F:P-type monovalent copper transporter activity"/>
    <property type="evidence" value="ECO:0007669"/>
    <property type="project" value="UniProtKB-EC"/>
</dbReference>
<evidence type="ECO:0000313" key="26">
    <source>
        <dbReference type="Proteomes" id="UP000177925"/>
    </source>
</evidence>
<feature type="transmembrane region" description="Helical" evidence="23">
    <location>
        <begin position="712"/>
        <end position="733"/>
    </location>
</feature>
<keyword evidence="12" id="KW-0187">Copper transport</keyword>
<dbReference type="InterPro" id="IPR008250">
    <property type="entry name" value="ATPase_P-typ_transduc_dom_A_sf"/>
</dbReference>
<dbReference type="SFLD" id="SFLDS00003">
    <property type="entry name" value="Haloacid_Dehalogenase"/>
    <property type="match status" value="1"/>
</dbReference>
<dbReference type="Gene3D" id="2.70.150.10">
    <property type="entry name" value="Calcium-transporting ATPase, cytoplasmic transduction domain A"/>
    <property type="match status" value="1"/>
</dbReference>
<dbReference type="SFLD" id="SFLDF00027">
    <property type="entry name" value="p-type_atpase"/>
    <property type="match status" value="1"/>
</dbReference>
<feature type="transmembrane region" description="Helical" evidence="23">
    <location>
        <begin position="371"/>
        <end position="394"/>
    </location>
</feature>
<feature type="transmembrane region" description="Helical" evidence="23">
    <location>
        <begin position="162"/>
        <end position="184"/>
    </location>
</feature>
<dbReference type="CDD" id="cd00371">
    <property type="entry name" value="HMA"/>
    <property type="match status" value="1"/>
</dbReference>
<dbReference type="SUPFAM" id="SSF81665">
    <property type="entry name" value="Calcium ATPase, transmembrane domain M"/>
    <property type="match status" value="1"/>
</dbReference>
<dbReference type="FunFam" id="2.70.150.10:FF:000020">
    <property type="entry name" value="Copper-exporting P-type ATPase A"/>
    <property type="match status" value="1"/>
</dbReference>
<evidence type="ECO:0000256" key="2">
    <source>
        <dbReference type="ARBA" id="ARBA00006024"/>
    </source>
</evidence>
<dbReference type="InterPro" id="IPR023299">
    <property type="entry name" value="ATPase_P-typ_cyto_dom_N"/>
</dbReference>
<dbReference type="PRINTS" id="PR00119">
    <property type="entry name" value="CATATPASE"/>
</dbReference>
<dbReference type="Gene3D" id="3.30.70.100">
    <property type="match status" value="1"/>
</dbReference>